<keyword evidence="2 4" id="KW-0863">Zinc-finger</keyword>
<evidence type="ECO:0000313" key="7">
    <source>
        <dbReference type="Proteomes" id="UP000187209"/>
    </source>
</evidence>
<keyword evidence="7" id="KW-1185">Reference proteome</keyword>
<dbReference type="PROSITE" id="PS00518">
    <property type="entry name" value="ZF_RING_1"/>
    <property type="match status" value="2"/>
</dbReference>
<dbReference type="EMBL" id="MPUH01000766">
    <property type="protein sequence ID" value="OMJ74227.1"/>
    <property type="molecule type" value="Genomic_DNA"/>
</dbReference>
<organism evidence="6 7">
    <name type="scientific">Stentor coeruleus</name>
    <dbReference type="NCBI Taxonomy" id="5963"/>
    <lineage>
        <taxon>Eukaryota</taxon>
        <taxon>Sar</taxon>
        <taxon>Alveolata</taxon>
        <taxon>Ciliophora</taxon>
        <taxon>Postciliodesmatophora</taxon>
        <taxon>Heterotrichea</taxon>
        <taxon>Heterotrichida</taxon>
        <taxon>Stentoridae</taxon>
        <taxon>Stentor</taxon>
    </lineage>
</organism>
<reference evidence="6 7" key="1">
    <citation type="submission" date="2016-11" db="EMBL/GenBank/DDBJ databases">
        <title>The macronuclear genome of Stentor coeruleus: a giant cell with tiny introns.</title>
        <authorList>
            <person name="Slabodnick M."/>
            <person name="Ruby J.G."/>
            <person name="Reiff S.B."/>
            <person name="Swart E.C."/>
            <person name="Gosai S."/>
            <person name="Prabakaran S."/>
            <person name="Witkowska E."/>
            <person name="Larue G.E."/>
            <person name="Fisher S."/>
            <person name="Freeman R.M."/>
            <person name="Gunawardena J."/>
            <person name="Chu W."/>
            <person name="Stover N.A."/>
            <person name="Gregory B.D."/>
            <person name="Nowacki M."/>
            <person name="Derisi J."/>
            <person name="Roy S.W."/>
            <person name="Marshall W.F."/>
            <person name="Sood P."/>
        </authorList>
    </citation>
    <scope>NUCLEOTIDE SEQUENCE [LARGE SCALE GENOMIC DNA]</scope>
    <source>
        <strain evidence="6">WM001</strain>
    </source>
</reference>
<comment type="caution">
    <text evidence="6">The sequence shown here is derived from an EMBL/GenBank/DDBJ whole genome shotgun (WGS) entry which is preliminary data.</text>
</comment>
<dbReference type="InterPro" id="IPR001841">
    <property type="entry name" value="Znf_RING"/>
</dbReference>
<evidence type="ECO:0000256" key="4">
    <source>
        <dbReference type="PROSITE-ProRule" id="PRU00175"/>
    </source>
</evidence>
<evidence type="ECO:0000259" key="5">
    <source>
        <dbReference type="PROSITE" id="PS50089"/>
    </source>
</evidence>
<evidence type="ECO:0000256" key="3">
    <source>
        <dbReference type="ARBA" id="ARBA00022833"/>
    </source>
</evidence>
<protein>
    <recommendedName>
        <fullName evidence="5">RING-type domain-containing protein</fullName>
    </recommendedName>
</protein>
<keyword evidence="3" id="KW-0862">Zinc</keyword>
<keyword evidence="1" id="KW-0479">Metal-binding</keyword>
<dbReference type="PROSITE" id="PS50089">
    <property type="entry name" value="ZF_RING_2"/>
    <property type="match status" value="1"/>
</dbReference>
<name>A0A1R2BBV0_9CILI</name>
<evidence type="ECO:0000256" key="2">
    <source>
        <dbReference type="ARBA" id="ARBA00022771"/>
    </source>
</evidence>
<dbReference type="AlphaFoldDB" id="A0A1R2BBV0"/>
<feature type="domain" description="RING-type" evidence="5">
    <location>
        <begin position="285"/>
        <end position="323"/>
    </location>
</feature>
<gene>
    <name evidence="6" type="ORF">SteCoe_26918</name>
</gene>
<evidence type="ECO:0000256" key="1">
    <source>
        <dbReference type="ARBA" id="ARBA00022723"/>
    </source>
</evidence>
<sequence length="325" mass="38022">MFYDDSICPCMSNCIMCQISNRILENTNYSKYHKICRDCRNQMTGNKTHKCNVCNNSISIYKVFPPQLSTPSSENVYNSTDLHQTKIDTVYYTNDYNVYENIGINESNNIFCKGCSQILTSQHFYCIHNICYSCLLNNKCINCRICIICNENITEILFDGKYICQRCYSNYDHSSNQLIGCQFCSDMVKDLQYCTYCQNSYCINCFDLHLENCNKDCNQISEFKLNIISYSHMDYVKQDFVSNKTQYSSCYNCKNKQNSSRCEKCRNGFCCDCLISHSPCFNTICFKCCRSCSTAKFFQCIHDFCQSCYNKFSVEYGNCPYCRRY</sequence>
<proteinExistence type="predicted"/>
<evidence type="ECO:0000313" key="6">
    <source>
        <dbReference type="EMBL" id="OMJ74227.1"/>
    </source>
</evidence>
<dbReference type="Proteomes" id="UP000187209">
    <property type="component" value="Unassembled WGS sequence"/>
</dbReference>
<accession>A0A1R2BBV0</accession>
<dbReference type="InterPro" id="IPR017907">
    <property type="entry name" value="Znf_RING_CS"/>
</dbReference>
<dbReference type="GO" id="GO:0008270">
    <property type="term" value="F:zinc ion binding"/>
    <property type="evidence" value="ECO:0007669"/>
    <property type="project" value="UniProtKB-KW"/>
</dbReference>